<dbReference type="CDD" id="cd01189">
    <property type="entry name" value="INT_ICEBs1_C_like"/>
    <property type="match status" value="1"/>
</dbReference>
<dbReference type="SUPFAM" id="SSF56349">
    <property type="entry name" value="DNA breaking-rejoining enzymes"/>
    <property type="match status" value="1"/>
</dbReference>
<gene>
    <name evidence="8" type="ORF">NCTC12221_00041</name>
    <name evidence="9" type="ORF">NCTC12221_01389</name>
    <name evidence="10" type="ORF">NCTC12221_01895</name>
    <name evidence="11" type="ORF">NCTC12221_01896</name>
</gene>
<keyword evidence="2" id="KW-0229">DNA integration</keyword>
<evidence type="ECO:0000313" key="9">
    <source>
        <dbReference type="EMBL" id="STP09931.1"/>
    </source>
</evidence>
<dbReference type="Gene3D" id="1.10.443.10">
    <property type="entry name" value="Intergrase catalytic core"/>
    <property type="match status" value="1"/>
</dbReference>
<keyword evidence="4" id="KW-0233">DNA recombination</keyword>
<evidence type="ECO:0000256" key="3">
    <source>
        <dbReference type="ARBA" id="ARBA00023125"/>
    </source>
</evidence>
<comment type="similarity">
    <text evidence="1">Belongs to the 'phage' integrase family.</text>
</comment>
<dbReference type="GO" id="GO:0006310">
    <property type="term" value="P:DNA recombination"/>
    <property type="evidence" value="ECO:0007669"/>
    <property type="project" value="UniProtKB-KW"/>
</dbReference>
<dbReference type="InterPro" id="IPR044068">
    <property type="entry name" value="CB"/>
</dbReference>
<dbReference type="GO" id="GO:0015074">
    <property type="term" value="P:DNA integration"/>
    <property type="evidence" value="ECO:0007669"/>
    <property type="project" value="UniProtKB-KW"/>
</dbReference>
<name>A0A377JWH4_9HELI</name>
<evidence type="ECO:0000313" key="8">
    <source>
        <dbReference type="EMBL" id="STP08629.1"/>
    </source>
</evidence>
<evidence type="ECO:0000259" key="6">
    <source>
        <dbReference type="PROSITE" id="PS51898"/>
    </source>
</evidence>
<evidence type="ECO:0000256" key="5">
    <source>
        <dbReference type="PROSITE-ProRule" id="PRU01248"/>
    </source>
</evidence>
<sequence>MEVKHTNLYKRNGIIYIDATLTEIGRVRFSTKLKDTKENMAKALLSAKDLIFAYLGVQVKEQKLTFATLGEKFILEECQHTKTQTLMKYKSNLTDIIKYFGSKDLRLITQEQVRNYAYDNQTQAYKIAFLNRIIRFAITNNVRLNLKPLKFKNHYVVNANTKNVLPFSLDEIKQVLESVKDDYFRNFLQLAFFTGMRTGELFALQWQDCDFDNNKILVSKSLEFSTGKITTTKTHQSRYIDMLPQAKLALLSLKSKAQDDKTIFTFNVVTARNKWHKVCESLGLEKRCLYQTRHSFATMMLTNNEEPLWVSSMLGHKSLHTTYEHYVKYIPQTKKRAVFLDNFTLSIKGEI</sequence>
<dbReference type="Pfam" id="PF00589">
    <property type="entry name" value="Phage_integrase"/>
    <property type="match status" value="1"/>
</dbReference>
<reference evidence="11 12" key="1">
    <citation type="submission" date="2018-06" db="EMBL/GenBank/DDBJ databases">
        <authorList>
            <consortium name="Pathogen Informatics"/>
            <person name="Doyle S."/>
        </authorList>
    </citation>
    <scope>NUCLEOTIDE SEQUENCE [LARGE SCALE GENOMIC DNA]</scope>
    <source>
        <strain evidence="11 12">NCTC12221</strain>
    </source>
</reference>
<dbReference type="InterPro" id="IPR010998">
    <property type="entry name" value="Integrase_recombinase_N"/>
</dbReference>
<dbReference type="GO" id="GO:0003677">
    <property type="term" value="F:DNA binding"/>
    <property type="evidence" value="ECO:0007669"/>
    <property type="project" value="UniProtKB-UniRule"/>
</dbReference>
<proteinExistence type="inferred from homology"/>
<dbReference type="RefSeq" id="WP_115025490.1">
    <property type="nucleotide sequence ID" value="NZ_UGHZ01000001.1"/>
</dbReference>
<evidence type="ECO:0000256" key="4">
    <source>
        <dbReference type="ARBA" id="ARBA00023172"/>
    </source>
</evidence>
<dbReference type="InterPro" id="IPR002104">
    <property type="entry name" value="Integrase_catalytic"/>
</dbReference>
<dbReference type="EMBL" id="UGHZ01000001">
    <property type="protein sequence ID" value="STP08629.1"/>
    <property type="molecule type" value="Genomic_DNA"/>
</dbReference>
<evidence type="ECO:0000256" key="1">
    <source>
        <dbReference type="ARBA" id="ARBA00008857"/>
    </source>
</evidence>
<evidence type="ECO:0000313" key="11">
    <source>
        <dbReference type="EMBL" id="STP13818.1"/>
    </source>
</evidence>
<dbReference type="PROSITE" id="PS51900">
    <property type="entry name" value="CB"/>
    <property type="match status" value="1"/>
</dbReference>
<evidence type="ECO:0000256" key="2">
    <source>
        <dbReference type="ARBA" id="ARBA00022908"/>
    </source>
</evidence>
<protein>
    <submittedName>
        <fullName evidence="11">Integrase</fullName>
    </submittedName>
</protein>
<dbReference type="InterPro" id="IPR004107">
    <property type="entry name" value="Integrase_SAM-like_N"/>
</dbReference>
<dbReference type="InterPro" id="IPR011010">
    <property type="entry name" value="DNA_brk_join_enz"/>
</dbReference>
<dbReference type="Gene3D" id="1.10.150.130">
    <property type="match status" value="1"/>
</dbReference>
<dbReference type="Proteomes" id="UP000255335">
    <property type="component" value="Unassembled WGS sequence"/>
</dbReference>
<dbReference type="EMBL" id="UGHZ01000006">
    <property type="protein sequence ID" value="STP13817.1"/>
    <property type="molecule type" value="Genomic_DNA"/>
</dbReference>
<dbReference type="PROSITE" id="PS51898">
    <property type="entry name" value="TYR_RECOMBINASE"/>
    <property type="match status" value="1"/>
</dbReference>
<dbReference type="InterPro" id="IPR013762">
    <property type="entry name" value="Integrase-like_cat_sf"/>
</dbReference>
<accession>A0A377JWH4</accession>
<dbReference type="PANTHER" id="PTHR30349:SF64">
    <property type="entry name" value="PROPHAGE INTEGRASE INTD-RELATED"/>
    <property type="match status" value="1"/>
</dbReference>
<feature type="domain" description="Core-binding (CB)" evidence="7">
    <location>
        <begin position="69"/>
        <end position="138"/>
    </location>
</feature>
<keyword evidence="3 5" id="KW-0238">DNA-binding</keyword>
<dbReference type="InterPro" id="IPR050090">
    <property type="entry name" value="Tyrosine_recombinase_XerCD"/>
</dbReference>
<dbReference type="PANTHER" id="PTHR30349">
    <property type="entry name" value="PHAGE INTEGRASE-RELATED"/>
    <property type="match status" value="1"/>
</dbReference>
<dbReference type="Pfam" id="PF14659">
    <property type="entry name" value="Phage_int_SAM_3"/>
    <property type="match status" value="1"/>
</dbReference>
<evidence type="ECO:0000313" key="12">
    <source>
        <dbReference type="Proteomes" id="UP000255335"/>
    </source>
</evidence>
<feature type="domain" description="Tyr recombinase" evidence="6">
    <location>
        <begin position="162"/>
        <end position="339"/>
    </location>
</feature>
<evidence type="ECO:0000259" key="7">
    <source>
        <dbReference type="PROSITE" id="PS51900"/>
    </source>
</evidence>
<dbReference type="EMBL" id="UGHZ01000006">
    <property type="protein sequence ID" value="STP13818.1"/>
    <property type="molecule type" value="Genomic_DNA"/>
</dbReference>
<dbReference type="AlphaFoldDB" id="A0A377JWH4"/>
<evidence type="ECO:0000313" key="10">
    <source>
        <dbReference type="EMBL" id="STP13817.1"/>
    </source>
</evidence>
<organism evidence="11 12">
    <name type="scientific">Helicobacter cinaedi</name>
    <dbReference type="NCBI Taxonomy" id="213"/>
    <lineage>
        <taxon>Bacteria</taxon>
        <taxon>Pseudomonadati</taxon>
        <taxon>Campylobacterota</taxon>
        <taxon>Epsilonproteobacteria</taxon>
        <taxon>Campylobacterales</taxon>
        <taxon>Helicobacteraceae</taxon>
        <taxon>Helicobacter</taxon>
    </lineage>
</organism>
<dbReference type="EMBL" id="UGHZ01000001">
    <property type="protein sequence ID" value="STP09931.1"/>
    <property type="molecule type" value="Genomic_DNA"/>
</dbReference>